<evidence type="ECO:0000313" key="1">
    <source>
        <dbReference type="EMBL" id="KAB1187509.1"/>
    </source>
</evidence>
<organism evidence="1">
    <name type="scientific">Haloferax sp. CBA1149</name>
    <dbReference type="NCBI Taxonomy" id="2650753"/>
    <lineage>
        <taxon>Archaea</taxon>
        <taxon>Methanobacteriati</taxon>
        <taxon>Methanobacteriota</taxon>
        <taxon>Stenosarchaea group</taxon>
        <taxon>Halobacteria</taxon>
        <taxon>Halobacteriales</taxon>
        <taxon>Haloferacaceae</taxon>
        <taxon>Haloferax</taxon>
    </lineage>
</organism>
<dbReference type="AlphaFoldDB" id="A0A643JUA6"/>
<reference evidence="1" key="1">
    <citation type="submission" date="2019-09" db="EMBL/GenBank/DDBJ databases">
        <title>Genomic analysis of Haloferax sp. CBA1149.</title>
        <authorList>
            <person name="Roh S.W."/>
        </authorList>
    </citation>
    <scope>NUCLEOTIDE SEQUENCE</scope>
    <source>
        <strain evidence="1">CBA1149</strain>
    </source>
</reference>
<comment type="caution">
    <text evidence="1">The sequence shown here is derived from an EMBL/GenBank/DDBJ whole genome shotgun (WGS) entry which is preliminary data.</text>
</comment>
<name>A0A643JUA6_9EURY</name>
<proteinExistence type="predicted"/>
<dbReference type="RefSeq" id="WP_151136232.1">
    <property type="nucleotide sequence ID" value="NZ_VZUS01000001.1"/>
</dbReference>
<sequence>MALTPEQQKVEVAIRAICEDNKFATVEDITNRVPLSRQTVLDNVDIVVAEHNYIQSQHVGKAKVYYVTEFKLEPIRTSDTDAVIRLESETDADYAEVRTAPKYSEFDFEVHWYDYQLNEIENHVPTDAELGQVVGRYATKPVTIKFYAK</sequence>
<gene>
    <name evidence="1" type="ORF">Hfx1149_05475</name>
</gene>
<dbReference type="EMBL" id="VZUS01000001">
    <property type="protein sequence ID" value="KAB1187509.1"/>
    <property type="molecule type" value="Genomic_DNA"/>
</dbReference>
<protein>
    <submittedName>
        <fullName evidence="1">Uncharacterized protein</fullName>
    </submittedName>
</protein>
<accession>A0A643JUA6</accession>